<keyword evidence="3" id="KW-1185">Reference proteome</keyword>
<evidence type="ECO:0000313" key="2">
    <source>
        <dbReference type="EMBL" id="ORD94865.1"/>
    </source>
</evidence>
<organism evidence="2 3">
    <name type="scientific">Enterospora canceri</name>
    <dbReference type="NCBI Taxonomy" id="1081671"/>
    <lineage>
        <taxon>Eukaryota</taxon>
        <taxon>Fungi</taxon>
        <taxon>Fungi incertae sedis</taxon>
        <taxon>Microsporidia</taxon>
        <taxon>Enterocytozoonidae</taxon>
        <taxon>Enterospora</taxon>
    </lineage>
</organism>
<gene>
    <name evidence="2" type="ORF">ECANGB1_2084</name>
</gene>
<accession>A0A1Y1S8V9</accession>
<sequence>MTISLLFRIIRASASLELGVGECSNVIKKRNAMLRNGIGSLEAELAMDESIVKQVNQKINVVNGIIEVLNVAKLCLGEDTRMGLYGILNQTEIDDLIKIKTNGSTYENKLMSESFMRKCSIKSWCEYVLSTRGGLISMLSIRENLKKESFERIRQYKNEIQFNETELTEFIYTGNVHKY</sequence>
<evidence type="ECO:0000256" key="1">
    <source>
        <dbReference type="SAM" id="SignalP"/>
    </source>
</evidence>
<keyword evidence="1" id="KW-0732">Signal</keyword>
<reference evidence="2 3" key="1">
    <citation type="journal article" date="2017" name="Environ. Microbiol.">
        <title>Decay of the glycolytic pathway and adaptation to intranuclear parasitism within Enterocytozoonidae microsporidia.</title>
        <authorList>
            <person name="Wiredu Boakye D."/>
            <person name="Jaroenlak P."/>
            <person name="Prachumwat A."/>
            <person name="Williams T.A."/>
            <person name="Bateman K.S."/>
            <person name="Itsathitphaisarn O."/>
            <person name="Sritunyalucksana K."/>
            <person name="Paszkiewicz K.H."/>
            <person name="Moore K.A."/>
            <person name="Stentiford G.D."/>
            <person name="Williams B.A."/>
        </authorList>
    </citation>
    <scope>NUCLEOTIDE SEQUENCE [LARGE SCALE GENOMIC DNA]</scope>
    <source>
        <strain evidence="2 3">GB1</strain>
    </source>
</reference>
<comment type="caution">
    <text evidence="2">The sequence shown here is derived from an EMBL/GenBank/DDBJ whole genome shotgun (WGS) entry which is preliminary data.</text>
</comment>
<evidence type="ECO:0000313" key="3">
    <source>
        <dbReference type="Proteomes" id="UP000192639"/>
    </source>
</evidence>
<name>A0A1Y1S8V9_9MICR</name>
<feature type="chain" id="PRO_5012305002" evidence="1">
    <location>
        <begin position="16"/>
        <end position="179"/>
    </location>
</feature>
<proteinExistence type="predicted"/>
<dbReference type="EMBL" id="LWDP01000007">
    <property type="protein sequence ID" value="ORD94865.1"/>
    <property type="molecule type" value="Genomic_DNA"/>
</dbReference>
<protein>
    <submittedName>
        <fullName evidence="2">Uncharacterized protein</fullName>
    </submittedName>
</protein>
<dbReference type="AlphaFoldDB" id="A0A1Y1S8V9"/>
<dbReference type="Proteomes" id="UP000192639">
    <property type="component" value="Unassembled WGS sequence"/>
</dbReference>
<dbReference type="VEuPathDB" id="MicrosporidiaDB:ECANGB1_2084"/>
<feature type="signal peptide" evidence="1">
    <location>
        <begin position="1"/>
        <end position="15"/>
    </location>
</feature>